<keyword evidence="10" id="KW-0175">Coiled coil</keyword>
<evidence type="ECO:0000313" key="12">
    <source>
        <dbReference type="EMBL" id="NYS46799.1"/>
    </source>
</evidence>
<dbReference type="InterPro" id="IPR016151">
    <property type="entry name" value="DNA_mismatch_repair_MutS_N"/>
</dbReference>
<dbReference type="InterPro" id="IPR036187">
    <property type="entry name" value="DNA_mismatch_repair_MutS_sf"/>
</dbReference>
<accession>A0ABX2T0A0</accession>
<dbReference type="Proteomes" id="UP000531840">
    <property type="component" value="Unassembled WGS sequence"/>
</dbReference>
<dbReference type="InterPro" id="IPR007861">
    <property type="entry name" value="DNA_mismatch_repair_MutS_clamp"/>
</dbReference>
<dbReference type="Pfam" id="PF01624">
    <property type="entry name" value="MutS_I"/>
    <property type="match status" value="1"/>
</dbReference>
<dbReference type="InterPro" id="IPR007695">
    <property type="entry name" value="DNA_mismatch_repair_MutS-lik_N"/>
</dbReference>
<dbReference type="InterPro" id="IPR017261">
    <property type="entry name" value="DNA_mismatch_repair_MutS/MSH"/>
</dbReference>
<feature type="coiled-coil region" evidence="10">
    <location>
        <begin position="485"/>
        <end position="527"/>
    </location>
</feature>
<evidence type="ECO:0000256" key="1">
    <source>
        <dbReference type="ARBA" id="ARBA00006271"/>
    </source>
</evidence>
<sequence>MKYTPMIEQYLKIKNQYSDMFLFYRLGDFYELFFDDAINAARILEITLTGREAGVEEKIPMCGVPFHSAANYIEILVNKGHKVAICEQVSEAGQGKLVERKVVQVITPGTYMNYKNYDENNYLGCVYFTENKYYLSFCDIMTGDSRCIELDSIQELYDEIFKNNIKEVLNINNDNLILENIYVTNVDFSKELTLEKTNNISNKNLKISCNHLLDYVEKTQNKNIDSLKDFEIYFKDKFVYLTNYSLKNLEVTQNMANGSKKGSLLSVIDKTKTSSGARKIRRWLEQPLLNKDKIIERQNIIEDFINNYFIRIDIQENLKEIYDLERISSRVSYNIVSPRELLNLKNTLSKIPKIKGLLGSIDSKNIAKINNKVNELSNLKEYLENSIHEDAGQTVKEGNVIKFGFNRELDEYKNAQNNGNNMLLEIEQREKEKTGIKNLKISYNKVFGYFIEISKGNLKNLNVDELGYHRKQTLANCERFVSDELKKVENYIVNSKSKIEELELELFQNIKQEIQKYTTKIQNLADKISDLDVYISLATVAEEFGYVKPIFTEDRIVKIIDGRHPIVERMVSENSYISNDCSFENSDNVLLITGPNMSGKSTYMRQLALIVILAQIGSYVPCSSAKLPIFDKIFTRIGASDDLAGGKSTFMVEMMEAKNALLDSTENSLLIFDEIGRGTSTYDGIALAQSILEYINKNIKCKTLFSTHYHELTKLEEQETGIKNIHVSAKEEKGNLIFLYKVQKGAIEKSYGIHVAKLAGLPSEVITNANKVLNNLEMANFDGKQNINVSEEIKETSEVIVKEELKEEKHKYAKLSFDFDDTTDKYNELKNIIENIDLLNTTPLAAMQIINELKSKVK</sequence>
<evidence type="ECO:0000256" key="6">
    <source>
        <dbReference type="ARBA" id="ARBA00023204"/>
    </source>
</evidence>
<dbReference type="Gene3D" id="3.40.50.300">
    <property type="entry name" value="P-loop containing nucleotide triphosphate hydrolases"/>
    <property type="match status" value="1"/>
</dbReference>
<dbReference type="NCBIfam" id="NF003810">
    <property type="entry name" value="PRK05399.1"/>
    <property type="match status" value="1"/>
</dbReference>
<organism evidence="12 13">
    <name type="scientific">Gemelliphila palaticanis</name>
    <dbReference type="NCBI Taxonomy" id="81950"/>
    <lineage>
        <taxon>Bacteria</taxon>
        <taxon>Bacillati</taxon>
        <taxon>Bacillota</taxon>
        <taxon>Bacilli</taxon>
        <taxon>Bacillales</taxon>
        <taxon>Gemellaceae</taxon>
        <taxon>Gemelliphila</taxon>
    </lineage>
</organism>
<evidence type="ECO:0000259" key="11">
    <source>
        <dbReference type="PROSITE" id="PS00486"/>
    </source>
</evidence>
<dbReference type="SUPFAM" id="SSF48334">
    <property type="entry name" value="DNA repair protein MutS, domain III"/>
    <property type="match status" value="1"/>
</dbReference>
<dbReference type="Pfam" id="PF05192">
    <property type="entry name" value="MutS_III"/>
    <property type="match status" value="1"/>
</dbReference>
<dbReference type="PANTHER" id="PTHR11361:SF34">
    <property type="entry name" value="DNA MISMATCH REPAIR PROTEIN MSH1, MITOCHONDRIAL"/>
    <property type="match status" value="1"/>
</dbReference>
<keyword evidence="6 7" id="KW-0234">DNA repair</keyword>
<dbReference type="Pfam" id="PF05188">
    <property type="entry name" value="MutS_II"/>
    <property type="match status" value="1"/>
</dbReference>
<dbReference type="Pfam" id="PF05190">
    <property type="entry name" value="MutS_IV"/>
    <property type="match status" value="1"/>
</dbReference>
<dbReference type="EMBL" id="JACBYF010000002">
    <property type="protein sequence ID" value="NYS46799.1"/>
    <property type="molecule type" value="Genomic_DNA"/>
</dbReference>
<dbReference type="PANTHER" id="PTHR11361">
    <property type="entry name" value="DNA MISMATCH REPAIR PROTEIN MUTS FAMILY MEMBER"/>
    <property type="match status" value="1"/>
</dbReference>
<comment type="function">
    <text evidence="7">This protein is involved in the repair of mismatches in DNA. It is possible that it carries out the mismatch recognition step. This protein has a weak ATPase activity.</text>
</comment>
<evidence type="ECO:0000256" key="2">
    <source>
        <dbReference type="ARBA" id="ARBA00022741"/>
    </source>
</evidence>
<evidence type="ECO:0000256" key="8">
    <source>
        <dbReference type="NCBIfam" id="TIGR01070"/>
    </source>
</evidence>
<keyword evidence="4 7" id="KW-0067">ATP-binding</keyword>
<comment type="caution">
    <text evidence="12">The sequence shown here is derived from an EMBL/GenBank/DDBJ whole genome shotgun (WGS) entry which is preliminary data.</text>
</comment>
<dbReference type="SMART" id="SM00534">
    <property type="entry name" value="MUTSac"/>
    <property type="match status" value="1"/>
</dbReference>
<dbReference type="InterPro" id="IPR027417">
    <property type="entry name" value="P-loop_NTPase"/>
</dbReference>
<proteinExistence type="inferred from homology"/>
<keyword evidence="2 7" id="KW-0547">Nucleotide-binding</keyword>
<dbReference type="Gene3D" id="3.40.1170.10">
    <property type="entry name" value="DNA repair protein MutS, domain I"/>
    <property type="match status" value="1"/>
</dbReference>
<evidence type="ECO:0000256" key="7">
    <source>
        <dbReference type="HAMAP-Rule" id="MF_00096"/>
    </source>
</evidence>
<keyword evidence="13" id="KW-1185">Reference proteome</keyword>
<evidence type="ECO:0000256" key="9">
    <source>
        <dbReference type="RuleBase" id="RU003756"/>
    </source>
</evidence>
<protein>
    <recommendedName>
        <fullName evidence="7 8">DNA mismatch repair protein MutS</fullName>
    </recommendedName>
</protein>
<dbReference type="InterPro" id="IPR045076">
    <property type="entry name" value="MutS"/>
</dbReference>
<dbReference type="SMART" id="SM00533">
    <property type="entry name" value="MUTSd"/>
    <property type="match status" value="1"/>
</dbReference>
<feature type="binding site" evidence="7">
    <location>
        <begin position="594"/>
        <end position="601"/>
    </location>
    <ligand>
        <name>ATP</name>
        <dbReference type="ChEBI" id="CHEBI:30616"/>
    </ligand>
</feature>
<dbReference type="PIRSF" id="PIRSF037677">
    <property type="entry name" value="DNA_mis_repair_Msh6"/>
    <property type="match status" value="1"/>
</dbReference>
<dbReference type="InterPro" id="IPR007860">
    <property type="entry name" value="DNA_mmatch_repair_MutS_con_dom"/>
</dbReference>
<dbReference type="SUPFAM" id="SSF53150">
    <property type="entry name" value="DNA repair protein MutS, domain II"/>
    <property type="match status" value="1"/>
</dbReference>
<dbReference type="NCBIfam" id="TIGR01070">
    <property type="entry name" value="mutS1"/>
    <property type="match status" value="1"/>
</dbReference>
<gene>
    <name evidence="7 12" type="primary">mutS</name>
    <name evidence="12" type="ORF">HZY85_01135</name>
</gene>
<dbReference type="HAMAP" id="MF_00096">
    <property type="entry name" value="MutS"/>
    <property type="match status" value="1"/>
</dbReference>
<keyword evidence="5 7" id="KW-0238">DNA-binding</keyword>
<evidence type="ECO:0000313" key="13">
    <source>
        <dbReference type="Proteomes" id="UP000531840"/>
    </source>
</evidence>
<dbReference type="InterPro" id="IPR000432">
    <property type="entry name" value="DNA_mismatch_repair_MutS_C"/>
</dbReference>
<dbReference type="PROSITE" id="PS00486">
    <property type="entry name" value="DNA_MISMATCH_REPAIR_2"/>
    <property type="match status" value="1"/>
</dbReference>
<dbReference type="InterPro" id="IPR005748">
    <property type="entry name" value="DNA_mismatch_repair_MutS"/>
</dbReference>
<dbReference type="Pfam" id="PF00488">
    <property type="entry name" value="MutS_V"/>
    <property type="match status" value="1"/>
</dbReference>
<dbReference type="InterPro" id="IPR036678">
    <property type="entry name" value="MutS_con_dom_sf"/>
</dbReference>
<dbReference type="Gene3D" id="1.10.1420.10">
    <property type="match status" value="2"/>
</dbReference>
<evidence type="ECO:0000256" key="4">
    <source>
        <dbReference type="ARBA" id="ARBA00022840"/>
    </source>
</evidence>
<evidence type="ECO:0000256" key="5">
    <source>
        <dbReference type="ARBA" id="ARBA00023125"/>
    </source>
</evidence>
<dbReference type="SUPFAM" id="SSF52540">
    <property type="entry name" value="P-loop containing nucleoside triphosphate hydrolases"/>
    <property type="match status" value="1"/>
</dbReference>
<evidence type="ECO:0000256" key="3">
    <source>
        <dbReference type="ARBA" id="ARBA00022763"/>
    </source>
</evidence>
<dbReference type="RefSeq" id="WP_179940014.1">
    <property type="nucleotide sequence ID" value="NZ_JACBYF010000002.1"/>
</dbReference>
<comment type="similarity">
    <text evidence="1 7 9">Belongs to the DNA mismatch repair MutS family.</text>
</comment>
<name>A0ABX2T0A0_9BACL</name>
<dbReference type="InterPro" id="IPR007696">
    <property type="entry name" value="DNA_mismatch_repair_MutS_core"/>
</dbReference>
<feature type="domain" description="DNA mismatch repair proteins mutS family" evidence="11">
    <location>
        <begin position="668"/>
        <end position="684"/>
    </location>
</feature>
<dbReference type="Gene3D" id="3.30.420.110">
    <property type="entry name" value="MutS, connector domain"/>
    <property type="match status" value="1"/>
</dbReference>
<dbReference type="CDD" id="cd03284">
    <property type="entry name" value="ABC_MutS1"/>
    <property type="match status" value="1"/>
</dbReference>
<evidence type="ECO:0000256" key="10">
    <source>
        <dbReference type="SAM" id="Coils"/>
    </source>
</evidence>
<dbReference type="SUPFAM" id="SSF55271">
    <property type="entry name" value="DNA repair protein MutS, domain I"/>
    <property type="match status" value="1"/>
</dbReference>
<keyword evidence="3 7" id="KW-0227">DNA damage</keyword>
<reference evidence="12 13" key="1">
    <citation type="submission" date="2020-07" db="EMBL/GenBank/DDBJ databases">
        <title>MOT database genomes.</title>
        <authorList>
            <person name="Joseph S."/>
            <person name="Aduse-Opoku J."/>
            <person name="Hashim A."/>
            <person name="Wade W."/>
            <person name="Curtis M."/>
        </authorList>
    </citation>
    <scope>NUCLEOTIDE SEQUENCE [LARGE SCALE GENOMIC DNA]</scope>
    <source>
        <strain evidence="12 13">CIP 106318</strain>
    </source>
</reference>